<proteinExistence type="inferred from homology"/>
<dbReference type="InterPro" id="IPR036928">
    <property type="entry name" value="AS_sf"/>
</dbReference>
<feature type="domain" description="Amidase" evidence="2">
    <location>
        <begin position="24"/>
        <end position="443"/>
    </location>
</feature>
<dbReference type="SUPFAM" id="SSF75304">
    <property type="entry name" value="Amidase signature (AS) enzymes"/>
    <property type="match status" value="1"/>
</dbReference>
<dbReference type="Pfam" id="PF01425">
    <property type="entry name" value="Amidase"/>
    <property type="match status" value="1"/>
</dbReference>
<comment type="caution">
    <text evidence="3">The sequence shown here is derived from an EMBL/GenBank/DDBJ whole genome shotgun (WGS) entry which is preliminary data.</text>
</comment>
<evidence type="ECO:0000313" key="4">
    <source>
        <dbReference type="Proteomes" id="UP000598174"/>
    </source>
</evidence>
<comment type="similarity">
    <text evidence="1">Belongs to the amidase family.</text>
</comment>
<sequence>MSLADATAAELLAAFAARTASPVDAVQACLDRIAEVDTHLNAVLVLLAEPALAAARQSEKRWTDGTARPLEGVPFGLKDIVATAGITTTGGSALFKDAVPGTDAALTGRLTGAGGILLAKLHTFEFACGGAENRTFGRCHNPWDVDRTTGGSSSGSGAAVAAGEVPLAIGTDTGGSIRLPAAYCGITGLKATYGRVPRHGVMGLSWTLDHAGPMTRSVADAARMLGVIAGRDDRDPTSSRRAVPDYVAALAQPVAGMTVGRARGWFEAVLQPEVLTSYEAALADLAGAGVRVVDVELPDVDLWDVAAWTVMYAEALSYHQHHVYDVENRDAMGAGLLAGGPYVQTVDYLRGLRYRRIAQGQLEAAMAGVDALVTPGAVSTAPALDDIATTGDSASWLISATRTSIPFNYTGNPGLCVPTGLAADGMPASLQFVGRPHDESTILALGQAYQTVTDHHLARPAVPAGA</sequence>
<reference evidence="3" key="1">
    <citation type="submission" date="2021-01" db="EMBL/GenBank/DDBJ databases">
        <title>Whole genome shotgun sequence of Actinoplanes ferrugineus NBRC 15555.</title>
        <authorList>
            <person name="Komaki H."/>
            <person name="Tamura T."/>
        </authorList>
    </citation>
    <scope>NUCLEOTIDE SEQUENCE</scope>
    <source>
        <strain evidence="3">NBRC 15555</strain>
    </source>
</reference>
<dbReference type="Gene3D" id="3.90.1300.10">
    <property type="entry name" value="Amidase signature (AS) domain"/>
    <property type="match status" value="1"/>
</dbReference>
<dbReference type="EMBL" id="BOMM01000016">
    <property type="protein sequence ID" value="GIE10478.1"/>
    <property type="molecule type" value="Genomic_DNA"/>
</dbReference>
<dbReference type="Proteomes" id="UP000598174">
    <property type="component" value="Unassembled WGS sequence"/>
</dbReference>
<dbReference type="PANTHER" id="PTHR11895">
    <property type="entry name" value="TRANSAMIDASE"/>
    <property type="match status" value="1"/>
</dbReference>
<dbReference type="GO" id="GO:0003824">
    <property type="term" value="F:catalytic activity"/>
    <property type="evidence" value="ECO:0007669"/>
    <property type="project" value="InterPro"/>
</dbReference>
<evidence type="ECO:0000313" key="3">
    <source>
        <dbReference type="EMBL" id="GIE10478.1"/>
    </source>
</evidence>
<organism evidence="3 4">
    <name type="scientific">Paractinoplanes ferrugineus</name>
    <dbReference type="NCBI Taxonomy" id="113564"/>
    <lineage>
        <taxon>Bacteria</taxon>
        <taxon>Bacillati</taxon>
        <taxon>Actinomycetota</taxon>
        <taxon>Actinomycetes</taxon>
        <taxon>Micromonosporales</taxon>
        <taxon>Micromonosporaceae</taxon>
        <taxon>Paractinoplanes</taxon>
    </lineage>
</organism>
<protein>
    <submittedName>
        <fullName evidence="3">Amidase</fullName>
    </submittedName>
</protein>
<dbReference type="PANTHER" id="PTHR11895:SF7">
    <property type="entry name" value="GLUTAMYL-TRNA(GLN) AMIDOTRANSFERASE SUBUNIT A, MITOCHONDRIAL"/>
    <property type="match status" value="1"/>
</dbReference>
<dbReference type="InterPro" id="IPR000120">
    <property type="entry name" value="Amidase"/>
</dbReference>
<dbReference type="RefSeq" id="WP_203817028.1">
    <property type="nucleotide sequence ID" value="NZ_BAAABP010000071.1"/>
</dbReference>
<dbReference type="PROSITE" id="PS00571">
    <property type="entry name" value="AMIDASES"/>
    <property type="match status" value="1"/>
</dbReference>
<evidence type="ECO:0000259" key="2">
    <source>
        <dbReference type="Pfam" id="PF01425"/>
    </source>
</evidence>
<evidence type="ECO:0000256" key="1">
    <source>
        <dbReference type="ARBA" id="ARBA00009199"/>
    </source>
</evidence>
<gene>
    <name evidence="3" type="ORF">Afe05nite_23180</name>
</gene>
<accession>A0A919IYC7</accession>
<dbReference type="InterPro" id="IPR020556">
    <property type="entry name" value="Amidase_CS"/>
</dbReference>
<dbReference type="AlphaFoldDB" id="A0A919IYC7"/>
<dbReference type="InterPro" id="IPR023631">
    <property type="entry name" value="Amidase_dom"/>
</dbReference>
<keyword evidence="4" id="KW-1185">Reference proteome</keyword>
<name>A0A919IYC7_9ACTN</name>